<comment type="subcellular location">
    <subcellularLocation>
        <location evidence="1">Nucleus</location>
    </subcellularLocation>
</comment>
<dbReference type="EMBL" id="QGNW01000617">
    <property type="protein sequence ID" value="RVW66893.1"/>
    <property type="molecule type" value="Genomic_DNA"/>
</dbReference>
<feature type="compositionally biased region" description="Acidic residues" evidence="3">
    <location>
        <begin position="426"/>
        <end position="437"/>
    </location>
</feature>
<dbReference type="Pfam" id="PF15612">
    <property type="entry name" value="WHIM1"/>
    <property type="match status" value="1"/>
</dbReference>
<sequence>METLHHQGMGAVCARKEDLIVDVPPNHLSINEESKPKSHEHVVPNDTCIDVTDVHGYSLKEVSVVEPESDGISCDHIKPSTEFSNAVDNETDLGDKLSDASHLKSKEAVICPMYLLGQMMTSSECFAQAQSHPVDESYGGDPNFLSDVLQLMSNAPDLAPEKEKDQLLGSTLSRPLPDCSPASIACDADVKPVCIASEIDANVPENGFNLKNSTPVADMPHTLLLQSSDDSIPETVQAEPVAVAAAAASFGANGEDDFPSGCPNYPDPKDHLSLDDLVTESVPVTCSAILLPMDYMAVHFAKICWPKIQRQVLVATGFGSRKGTLRKEALDKELNPMVKYGLHPGTLKGELFSILLNQGNNGMKIPDLARCMQISELNLAGTTEELELLIYSTLSSDITLYEKISSSSYCLRITSHINEAENFQSDTDDSGSIDDDSKDNRKYSSNNDSDSDSRTPNLGKLNYMNHHKQRKGMLTIYTEIDETYPGEVWLLGLVEGEYSDLSIEEKLNALMALVDLVSGGSSIRMA</sequence>
<protein>
    <submittedName>
        <fullName evidence="5">Homeobox-DDT domain protein RLT3</fullName>
    </submittedName>
</protein>
<keyword evidence="5" id="KW-0238">DNA-binding</keyword>
<comment type="caution">
    <text evidence="5">The sequence shown here is derived from an EMBL/GenBank/DDBJ whole genome shotgun (WGS) entry which is preliminary data.</text>
</comment>
<evidence type="ECO:0000313" key="6">
    <source>
        <dbReference type="Proteomes" id="UP000288805"/>
    </source>
</evidence>
<dbReference type="GO" id="GO:0003677">
    <property type="term" value="F:DNA binding"/>
    <property type="evidence" value="ECO:0007669"/>
    <property type="project" value="UniProtKB-KW"/>
</dbReference>
<keyword evidence="2" id="KW-0539">Nucleus</keyword>
<evidence type="ECO:0000259" key="4">
    <source>
        <dbReference type="Pfam" id="PF15612"/>
    </source>
</evidence>
<evidence type="ECO:0000256" key="3">
    <source>
        <dbReference type="SAM" id="MobiDB-lite"/>
    </source>
</evidence>
<evidence type="ECO:0000256" key="1">
    <source>
        <dbReference type="ARBA" id="ARBA00004123"/>
    </source>
</evidence>
<dbReference type="PANTHER" id="PTHR36968:SF8">
    <property type="entry name" value="HOMEOBOX-DDT DOMAIN PROTEIN RLT3 ISOFORM X1"/>
    <property type="match status" value="1"/>
</dbReference>
<organism evidence="5 6">
    <name type="scientific">Vitis vinifera</name>
    <name type="common">Grape</name>
    <dbReference type="NCBI Taxonomy" id="29760"/>
    <lineage>
        <taxon>Eukaryota</taxon>
        <taxon>Viridiplantae</taxon>
        <taxon>Streptophyta</taxon>
        <taxon>Embryophyta</taxon>
        <taxon>Tracheophyta</taxon>
        <taxon>Spermatophyta</taxon>
        <taxon>Magnoliopsida</taxon>
        <taxon>eudicotyledons</taxon>
        <taxon>Gunneridae</taxon>
        <taxon>Pentapetalae</taxon>
        <taxon>rosids</taxon>
        <taxon>Vitales</taxon>
        <taxon>Vitaceae</taxon>
        <taxon>Viteae</taxon>
        <taxon>Vitis</taxon>
    </lineage>
</organism>
<feature type="region of interest" description="Disordered" evidence="3">
    <location>
        <begin position="423"/>
        <end position="462"/>
    </location>
</feature>
<reference evidence="5 6" key="1">
    <citation type="journal article" date="2018" name="PLoS Genet.">
        <title>Population sequencing reveals clonal diversity and ancestral inbreeding in the grapevine cultivar Chardonnay.</title>
        <authorList>
            <person name="Roach M.J."/>
            <person name="Johnson D.L."/>
            <person name="Bohlmann J."/>
            <person name="van Vuuren H.J."/>
            <person name="Jones S.J."/>
            <person name="Pretorius I.S."/>
            <person name="Schmidt S.A."/>
            <person name="Borneman A.R."/>
        </authorList>
    </citation>
    <scope>NUCLEOTIDE SEQUENCE [LARGE SCALE GENOMIC DNA]</scope>
    <source>
        <strain evidence="6">cv. Chardonnay</strain>
        <tissue evidence="5">Leaf</tissue>
    </source>
</reference>
<evidence type="ECO:0000256" key="2">
    <source>
        <dbReference type="ARBA" id="ARBA00023242"/>
    </source>
</evidence>
<dbReference type="PANTHER" id="PTHR36968">
    <property type="entry name" value="HOMEOBOX-DDT DOMAIN PROTEIN RLT2"/>
    <property type="match status" value="1"/>
</dbReference>
<accession>A0A438G3V3</accession>
<dbReference type="Proteomes" id="UP000288805">
    <property type="component" value="Unassembled WGS sequence"/>
</dbReference>
<dbReference type="AlphaFoldDB" id="A0A438G3V3"/>
<name>A0A438G3V3_VITVI</name>
<keyword evidence="5" id="KW-0371">Homeobox</keyword>
<evidence type="ECO:0000313" key="5">
    <source>
        <dbReference type="EMBL" id="RVW66893.1"/>
    </source>
</evidence>
<dbReference type="InterPro" id="IPR044977">
    <property type="entry name" value="RLT1-3"/>
</dbReference>
<feature type="domain" description="WHIM1" evidence="4">
    <location>
        <begin position="486"/>
        <end position="524"/>
    </location>
</feature>
<dbReference type="GO" id="GO:0006357">
    <property type="term" value="P:regulation of transcription by RNA polymerase II"/>
    <property type="evidence" value="ECO:0007669"/>
    <property type="project" value="InterPro"/>
</dbReference>
<proteinExistence type="predicted"/>
<gene>
    <name evidence="5" type="primary">RLT3_6</name>
    <name evidence="5" type="ORF">CK203_065905</name>
</gene>
<dbReference type="GO" id="GO:0005634">
    <property type="term" value="C:nucleus"/>
    <property type="evidence" value="ECO:0007669"/>
    <property type="project" value="UniProtKB-SubCell"/>
</dbReference>
<dbReference type="InterPro" id="IPR028942">
    <property type="entry name" value="WHIM1_dom"/>
</dbReference>